<dbReference type="EMBL" id="JAUSUD010000005">
    <property type="protein sequence ID" value="MDQ0230335.1"/>
    <property type="molecule type" value="Genomic_DNA"/>
</dbReference>
<evidence type="ECO:0000313" key="6">
    <source>
        <dbReference type="Proteomes" id="UP001234495"/>
    </source>
</evidence>
<dbReference type="PROSITE" id="PS50977">
    <property type="entry name" value="HTH_TETR_2"/>
    <property type="match status" value="1"/>
</dbReference>
<dbReference type="PANTHER" id="PTHR43479:SF22">
    <property type="entry name" value="TRANSCRIPTIONAL REGULATOR, TETR FAMILY"/>
    <property type="match status" value="1"/>
</dbReference>
<reference evidence="5 6" key="1">
    <citation type="submission" date="2023-07" db="EMBL/GenBank/DDBJ databases">
        <title>Genomic Encyclopedia of Type Strains, Phase IV (KMG-IV): sequencing the most valuable type-strain genomes for metagenomic binning, comparative biology and taxonomic classification.</title>
        <authorList>
            <person name="Goeker M."/>
        </authorList>
    </citation>
    <scope>NUCLEOTIDE SEQUENCE [LARGE SCALE GENOMIC DNA]</scope>
    <source>
        <strain evidence="5 6">DSM 29005</strain>
    </source>
</reference>
<evidence type="ECO:0000256" key="3">
    <source>
        <dbReference type="PROSITE-ProRule" id="PRU00335"/>
    </source>
</evidence>
<protein>
    <submittedName>
        <fullName evidence="5">AcrR family transcriptional regulator</fullName>
    </submittedName>
</protein>
<organism evidence="5 6">
    <name type="scientific">Metabacillus malikii</name>
    <dbReference type="NCBI Taxonomy" id="1504265"/>
    <lineage>
        <taxon>Bacteria</taxon>
        <taxon>Bacillati</taxon>
        <taxon>Bacillota</taxon>
        <taxon>Bacilli</taxon>
        <taxon>Bacillales</taxon>
        <taxon>Bacillaceae</taxon>
        <taxon>Metabacillus</taxon>
    </lineage>
</organism>
<dbReference type="SUPFAM" id="SSF46689">
    <property type="entry name" value="Homeodomain-like"/>
    <property type="match status" value="1"/>
</dbReference>
<proteinExistence type="predicted"/>
<feature type="DNA-binding region" description="H-T-H motif" evidence="3">
    <location>
        <begin position="24"/>
        <end position="43"/>
    </location>
</feature>
<dbReference type="Pfam" id="PF00440">
    <property type="entry name" value="TetR_N"/>
    <property type="match status" value="1"/>
</dbReference>
<evidence type="ECO:0000256" key="2">
    <source>
        <dbReference type="ARBA" id="ARBA00023125"/>
    </source>
</evidence>
<feature type="domain" description="HTH tetR-type" evidence="4">
    <location>
        <begin position="1"/>
        <end position="61"/>
    </location>
</feature>
<keyword evidence="1" id="KW-0678">Repressor</keyword>
<dbReference type="Proteomes" id="UP001234495">
    <property type="component" value="Unassembled WGS sequence"/>
</dbReference>
<evidence type="ECO:0000259" key="4">
    <source>
        <dbReference type="PROSITE" id="PS50977"/>
    </source>
</evidence>
<dbReference type="InterPro" id="IPR001647">
    <property type="entry name" value="HTH_TetR"/>
</dbReference>
<comment type="caution">
    <text evidence="5">The sequence shown here is derived from an EMBL/GenBank/DDBJ whole genome shotgun (WGS) entry which is preliminary data.</text>
</comment>
<keyword evidence="6" id="KW-1185">Reference proteome</keyword>
<name>A0ABT9ZDJ2_9BACI</name>
<sequence length="276" mass="31862">MLKKQLIMEKALELFAEQGFEATSVQQITEHCGISKGAFYLSFKSKDELIFALIDHFVTEITTTIDYTVKNGEYSNLLYDFFYSSFHLIDKHSNFAKIFIIEQTHTMNKEIISKLHYYNELHERIILLLVEKRFGDAVKQSKYDLVYCIKGFIQTYSGLLIFSKVPLDLDALTRSLVEKTEILAKHMSLPFITSEFSMIGKDISKNELISVIEQSIDEIEDSIGKESLALLKEEIISPSLKPAIIHGLIENIRSYPQCRWTSILLRNYFGLFNTRS</sequence>
<dbReference type="PANTHER" id="PTHR43479">
    <property type="entry name" value="ACREF/ENVCD OPERON REPRESSOR-RELATED"/>
    <property type="match status" value="1"/>
</dbReference>
<dbReference type="Gene3D" id="1.10.357.10">
    <property type="entry name" value="Tetracycline Repressor, domain 2"/>
    <property type="match status" value="1"/>
</dbReference>
<gene>
    <name evidence="5" type="ORF">J2S19_001589</name>
</gene>
<dbReference type="InterPro" id="IPR050624">
    <property type="entry name" value="HTH-type_Tx_Regulator"/>
</dbReference>
<dbReference type="RefSeq" id="WP_307339449.1">
    <property type="nucleotide sequence ID" value="NZ_JAUSUD010000005.1"/>
</dbReference>
<dbReference type="InterPro" id="IPR009057">
    <property type="entry name" value="Homeodomain-like_sf"/>
</dbReference>
<evidence type="ECO:0000256" key="1">
    <source>
        <dbReference type="ARBA" id="ARBA00022491"/>
    </source>
</evidence>
<accession>A0ABT9ZDJ2</accession>
<keyword evidence="2 3" id="KW-0238">DNA-binding</keyword>
<evidence type="ECO:0000313" key="5">
    <source>
        <dbReference type="EMBL" id="MDQ0230335.1"/>
    </source>
</evidence>
<dbReference type="PRINTS" id="PR00455">
    <property type="entry name" value="HTHTETR"/>
</dbReference>